<dbReference type="EMBL" id="CP020370">
    <property type="protein sequence ID" value="AUB80431.1"/>
    <property type="molecule type" value="Genomic_DNA"/>
</dbReference>
<dbReference type="InterPro" id="IPR000182">
    <property type="entry name" value="GNAT_dom"/>
</dbReference>
<dbReference type="GO" id="GO:0016747">
    <property type="term" value="F:acyltransferase activity, transferring groups other than amino-acyl groups"/>
    <property type="evidence" value="ECO:0007669"/>
    <property type="project" value="InterPro"/>
</dbReference>
<feature type="domain" description="N-acetyltransferase" evidence="1">
    <location>
        <begin position="7"/>
        <end position="160"/>
    </location>
</feature>
<dbReference type="SUPFAM" id="SSF55729">
    <property type="entry name" value="Acyl-CoA N-acyltransferases (Nat)"/>
    <property type="match status" value="1"/>
</dbReference>
<evidence type="ECO:0000313" key="3">
    <source>
        <dbReference type="Proteomes" id="UP000232638"/>
    </source>
</evidence>
<dbReference type="Proteomes" id="UP000232638">
    <property type="component" value="Chromosome"/>
</dbReference>
<reference evidence="2 3" key="1">
    <citation type="submission" date="2017-03" db="EMBL/GenBank/DDBJ databases">
        <title>Complete genome sequence of Candidatus 'Thiodictyon syntrophicum' sp. nov. strain Cad16T, a photolithoautotroph purple sulfur bacterium isolated from an alpine meromictic lake.</title>
        <authorList>
            <person name="Luedin S.M."/>
            <person name="Pothier J.F."/>
            <person name="Danza F."/>
            <person name="Storelli N."/>
            <person name="Wittwer M."/>
            <person name="Tonolla M."/>
        </authorList>
    </citation>
    <scope>NUCLEOTIDE SEQUENCE [LARGE SCALE GENOMIC DNA]</scope>
    <source>
        <strain evidence="2 3">Cad16T</strain>
    </source>
</reference>
<dbReference type="PROSITE" id="PS51186">
    <property type="entry name" value="GNAT"/>
    <property type="match status" value="1"/>
</dbReference>
<protein>
    <recommendedName>
        <fullName evidence="1">N-acetyltransferase domain-containing protein</fullName>
    </recommendedName>
</protein>
<proteinExistence type="predicted"/>
<dbReference type="KEGG" id="tsy:THSYN_05350"/>
<sequence length="165" mass="18302">MSSVPPVTRRPATAADLAFLYQVYADSRAPEMALVAAWDEAQKAAFLRSQFEAQHTHYHQHYPDAHFDLILRDGQPIGRLYTCRLPGELRLMDIALLAAARGQGIGTALLADLVRAADQSALPVTLYVEGHNPARRLYERLGFVAAGEAIPYEFMRRLPQVKTAS</sequence>
<dbReference type="Gene3D" id="3.40.630.30">
    <property type="match status" value="1"/>
</dbReference>
<evidence type="ECO:0000259" key="1">
    <source>
        <dbReference type="PROSITE" id="PS51186"/>
    </source>
</evidence>
<dbReference type="OrthoDB" id="9803233at2"/>
<dbReference type="AlphaFoldDB" id="A0A2K8U5W9"/>
<name>A0A2K8U5W9_9GAMM</name>
<keyword evidence="3" id="KW-1185">Reference proteome</keyword>
<accession>A0A2K8U5W9</accession>
<dbReference type="InterPro" id="IPR016181">
    <property type="entry name" value="Acyl_CoA_acyltransferase"/>
</dbReference>
<dbReference type="CDD" id="cd04301">
    <property type="entry name" value="NAT_SF"/>
    <property type="match status" value="1"/>
</dbReference>
<evidence type="ECO:0000313" key="2">
    <source>
        <dbReference type="EMBL" id="AUB80431.1"/>
    </source>
</evidence>
<organism evidence="2 3">
    <name type="scientific">Candidatus Thiodictyon syntrophicum</name>
    <dbReference type="NCBI Taxonomy" id="1166950"/>
    <lineage>
        <taxon>Bacteria</taxon>
        <taxon>Pseudomonadati</taxon>
        <taxon>Pseudomonadota</taxon>
        <taxon>Gammaproteobacteria</taxon>
        <taxon>Chromatiales</taxon>
        <taxon>Chromatiaceae</taxon>
        <taxon>Thiodictyon</taxon>
    </lineage>
</organism>
<dbReference type="Pfam" id="PF00583">
    <property type="entry name" value="Acetyltransf_1"/>
    <property type="match status" value="1"/>
</dbReference>
<gene>
    <name evidence="2" type="ORF">THSYN_05350</name>
</gene>
<dbReference type="RefSeq" id="WP_100918231.1">
    <property type="nucleotide sequence ID" value="NZ_CP020370.1"/>
</dbReference>